<name>A0ABW7CS25_9GAMM</name>
<feature type="non-terminal residue" evidence="1">
    <location>
        <position position="1"/>
    </location>
</feature>
<evidence type="ECO:0000313" key="2">
    <source>
        <dbReference type="Proteomes" id="UP001605250"/>
    </source>
</evidence>
<proteinExistence type="predicted"/>
<gene>
    <name evidence="1" type="ORF">AB3U87_22175</name>
</gene>
<organism evidence="1 2">
    <name type="scientific">Erwinia plantamica</name>
    <dbReference type="NCBI Taxonomy" id="3237104"/>
    <lineage>
        <taxon>Bacteria</taxon>
        <taxon>Pseudomonadati</taxon>
        <taxon>Pseudomonadota</taxon>
        <taxon>Gammaproteobacteria</taxon>
        <taxon>Enterobacterales</taxon>
        <taxon>Erwiniaceae</taxon>
        <taxon>Erwinia</taxon>
    </lineage>
</organism>
<reference evidence="1 2" key="1">
    <citation type="submission" date="2024-07" db="EMBL/GenBank/DDBJ databases">
        <title>Novel bacterial strain Erwinia sp. OPT-41 promoting growth of various crops.</title>
        <authorList>
            <person name="Egorshina A."/>
            <person name="Lukyantsev M.A."/>
            <person name="Golubev S.N."/>
            <person name="Muratova A.Y."/>
            <person name="Bulygina E.A."/>
        </authorList>
    </citation>
    <scope>NUCLEOTIDE SEQUENCE [LARGE SCALE GENOMIC DNA]</scope>
    <source>
        <strain evidence="1 2">OPT-41</strain>
    </source>
</reference>
<dbReference type="RefSeq" id="WP_394150570.1">
    <property type="nucleotide sequence ID" value="NZ_JBGCUC010000078.1"/>
</dbReference>
<sequence>MASALKIDFPVATTIEWSLQVYKNGVLAFASDFPDPVLIDKTQVFPLTLLSMGYTRKGPKGAQCFSWNSKTNTLENRWLYTDRALTWTLSPVSRKDNAIYLNTLENGEQIIIGKDWDNGKQVAEIRLPKTYKINTCGQFIYPLRNGDLVVSGAF</sequence>
<comment type="caution">
    <text evidence="1">The sequence shown here is derived from an EMBL/GenBank/DDBJ whole genome shotgun (WGS) entry which is preliminary data.</text>
</comment>
<accession>A0ABW7CS25</accession>
<dbReference type="Proteomes" id="UP001605250">
    <property type="component" value="Unassembled WGS sequence"/>
</dbReference>
<keyword evidence="2" id="KW-1185">Reference proteome</keyword>
<dbReference type="EMBL" id="JBGCUC010000078">
    <property type="protein sequence ID" value="MFG6079001.1"/>
    <property type="molecule type" value="Genomic_DNA"/>
</dbReference>
<protein>
    <submittedName>
        <fullName evidence="1">Uncharacterized protein</fullName>
    </submittedName>
</protein>
<evidence type="ECO:0000313" key="1">
    <source>
        <dbReference type="EMBL" id="MFG6079001.1"/>
    </source>
</evidence>
<feature type="non-terminal residue" evidence="1">
    <location>
        <position position="154"/>
    </location>
</feature>